<organism evidence="8 9">
    <name type="scientific">Neolentinus lepideus HHB14362 ss-1</name>
    <dbReference type="NCBI Taxonomy" id="1314782"/>
    <lineage>
        <taxon>Eukaryota</taxon>
        <taxon>Fungi</taxon>
        <taxon>Dikarya</taxon>
        <taxon>Basidiomycota</taxon>
        <taxon>Agaricomycotina</taxon>
        <taxon>Agaricomycetes</taxon>
        <taxon>Gloeophyllales</taxon>
        <taxon>Gloeophyllaceae</taxon>
        <taxon>Neolentinus</taxon>
    </lineage>
</organism>
<dbReference type="GO" id="GO:0005506">
    <property type="term" value="F:iron ion binding"/>
    <property type="evidence" value="ECO:0007669"/>
    <property type="project" value="InterPro"/>
</dbReference>
<dbReference type="PRINTS" id="PR00463">
    <property type="entry name" value="EP450I"/>
</dbReference>
<keyword evidence="7" id="KW-0812">Transmembrane</keyword>
<dbReference type="PRINTS" id="PR00385">
    <property type="entry name" value="P450"/>
</dbReference>
<dbReference type="STRING" id="1314782.A0A165SZ13"/>
<dbReference type="Gene3D" id="1.10.630.10">
    <property type="entry name" value="Cytochrome P450"/>
    <property type="match status" value="1"/>
</dbReference>
<dbReference type="GO" id="GO:0004497">
    <property type="term" value="F:monooxygenase activity"/>
    <property type="evidence" value="ECO:0007669"/>
    <property type="project" value="UniProtKB-KW"/>
</dbReference>
<accession>A0A165SZ13</accession>
<keyword evidence="7" id="KW-1133">Transmembrane helix</keyword>
<evidence type="ECO:0000256" key="3">
    <source>
        <dbReference type="ARBA" id="ARBA00022723"/>
    </source>
</evidence>
<gene>
    <name evidence="8" type="ORF">NEOLEDRAFT_1132901</name>
</gene>
<dbReference type="InterPro" id="IPR050121">
    <property type="entry name" value="Cytochrome_P450_monoxygenase"/>
</dbReference>
<dbReference type="Pfam" id="PF00067">
    <property type="entry name" value="p450"/>
    <property type="match status" value="1"/>
</dbReference>
<dbReference type="SUPFAM" id="SSF48264">
    <property type="entry name" value="Cytochrome P450"/>
    <property type="match status" value="1"/>
</dbReference>
<feature type="transmembrane region" description="Helical" evidence="7">
    <location>
        <begin position="12"/>
        <end position="32"/>
    </location>
</feature>
<name>A0A165SZ13_9AGAM</name>
<dbReference type="InterPro" id="IPR001128">
    <property type="entry name" value="Cyt_P450"/>
</dbReference>
<reference evidence="8 9" key="1">
    <citation type="journal article" date="2016" name="Mol. Biol. Evol.">
        <title>Comparative Genomics of Early-Diverging Mushroom-Forming Fungi Provides Insights into the Origins of Lignocellulose Decay Capabilities.</title>
        <authorList>
            <person name="Nagy L.G."/>
            <person name="Riley R."/>
            <person name="Tritt A."/>
            <person name="Adam C."/>
            <person name="Daum C."/>
            <person name="Floudas D."/>
            <person name="Sun H."/>
            <person name="Yadav J.S."/>
            <person name="Pangilinan J."/>
            <person name="Larsson K.H."/>
            <person name="Matsuura K."/>
            <person name="Barry K."/>
            <person name="Labutti K."/>
            <person name="Kuo R."/>
            <person name="Ohm R.A."/>
            <person name="Bhattacharya S.S."/>
            <person name="Shirouzu T."/>
            <person name="Yoshinaga Y."/>
            <person name="Martin F.M."/>
            <person name="Grigoriev I.V."/>
            <person name="Hibbett D.S."/>
        </authorList>
    </citation>
    <scope>NUCLEOTIDE SEQUENCE [LARGE SCALE GENOMIC DNA]</scope>
    <source>
        <strain evidence="8 9">HHB14362 ss-1</strain>
    </source>
</reference>
<dbReference type="InterPro" id="IPR017972">
    <property type="entry name" value="Cyt_P450_CS"/>
</dbReference>
<dbReference type="InterPro" id="IPR036396">
    <property type="entry name" value="Cyt_P450_sf"/>
</dbReference>
<evidence type="ECO:0000313" key="8">
    <source>
        <dbReference type="EMBL" id="KZT25886.1"/>
    </source>
</evidence>
<evidence type="ECO:0000313" key="9">
    <source>
        <dbReference type="Proteomes" id="UP000076761"/>
    </source>
</evidence>
<evidence type="ECO:0000256" key="2">
    <source>
        <dbReference type="ARBA" id="ARBA00005179"/>
    </source>
</evidence>
<sequence>MFPTSMQDYASFAAVAVVSAVAIIGCVYRLYLSPLSRYPGPKLAAVSYLWQTYMRYHGLLPTKLEQQVKETGPIVRMGPNHLCFWDADAYRDIYVTQKFPKQEGFYSSFQIPYGSDNLFSAVHHTAYLNRKRKLMPLMSRQAVLSLQGLFQQQLGIFVSRIRPLADGHQSVNLFMAFRCLTMDVITLFSFGEAVGALQTPDFHANVATSYDDYLRGTHLNVHYPWLASILLRMPTWVQPNWLRGYLSMVNIGKESLERFQAGGGKQRDYPVLFSQHVEFRTGLTDDELVSDASLFVGAGGDTSGVTLSIGAFYITRTPGAQERLFAELQAAYPDMKDILTANVQDLEKLPFLSACIYESLRIAVPVSADLPRVVTGGDWHFKGYVIPNGTTVSSNAVAVHFNEQIFPEAHEFKPERWLDAEGRFSNKLEQWLVSFGKGPRSCLGQSMAMVELYLFMAAFFRLFKVDTVSRLEDIKLQEHFVTSPIGHDCSARLECRAE</sequence>
<dbReference type="EMBL" id="KV425569">
    <property type="protein sequence ID" value="KZT25886.1"/>
    <property type="molecule type" value="Genomic_DNA"/>
</dbReference>
<evidence type="ECO:0000256" key="7">
    <source>
        <dbReference type="SAM" id="Phobius"/>
    </source>
</evidence>
<evidence type="ECO:0000256" key="4">
    <source>
        <dbReference type="ARBA" id="ARBA00023004"/>
    </source>
</evidence>
<keyword evidence="5 6" id="KW-0349">Heme</keyword>
<comment type="cofactor">
    <cofactor evidence="1 5">
        <name>heme</name>
        <dbReference type="ChEBI" id="CHEBI:30413"/>
    </cofactor>
</comment>
<keyword evidence="6" id="KW-0560">Oxidoreductase</keyword>
<dbReference type="Proteomes" id="UP000076761">
    <property type="component" value="Unassembled WGS sequence"/>
</dbReference>
<evidence type="ECO:0000256" key="5">
    <source>
        <dbReference type="PIRSR" id="PIRSR602401-1"/>
    </source>
</evidence>
<dbReference type="GO" id="GO:0016705">
    <property type="term" value="F:oxidoreductase activity, acting on paired donors, with incorporation or reduction of molecular oxygen"/>
    <property type="evidence" value="ECO:0007669"/>
    <property type="project" value="InterPro"/>
</dbReference>
<dbReference type="InParanoid" id="A0A165SZ13"/>
<feature type="binding site" description="axial binding residue" evidence="5">
    <location>
        <position position="442"/>
    </location>
    <ligand>
        <name>heme</name>
        <dbReference type="ChEBI" id="CHEBI:30413"/>
    </ligand>
    <ligandPart>
        <name>Fe</name>
        <dbReference type="ChEBI" id="CHEBI:18248"/>
    </ligandPart>
</feature>
<protein>
    <submittedName>
        <fullName evidence="8">Cytochrome P450</fullName>
    </submittedName>
</protein>
<dbReference type="InterPro" id="IPR002401">
    <property type="entry name" value="Cyt_P450_E_grp-I"/>
</dbReference>
<dbReference type="OrthoDB" id="1470350at2759"/>
<proteinExistence type="inferred from homology"/>
<keyword evidence="4 5" id="KW-0408">Iron</keyword>
<comment type="similarity">
    <text evidence="6">Belongs to the cytochrome P450 family.</text>
</comment>
<dbReference type="GO" id="GO:0020037">
    <property type="term" value="F:heme binding"/>
    <property type="evidence" value="ECO:0007669"/>
    <property type="project" value="InterPro"/>
</dbReference>
<dbReference type="AlphaFoldDB" id="A0A165SZ13"/>
<keyword evidence="3 5" id="KW-0479">Metal-binding</keyword>
<keyword evidence="9" id="KW-1185">Reference proteome</keyword>
<dbReference type="PANTHER" id="PTHR24305">
    <property type="entry name" value="CYTOCHROME P450"/>
    <property type="match status" value="1"/>
</dbReference>
<dbReference type="PROSITE" id="PS00086">
    <property type="entry name" value="CYTOCHROME_P450"/>
    <property type="match status" value="1"/>
</dbReference>
<evidence type="ECO:0000256" key="1">
    <source>
        <dbReference type="ARBA" id="ARBA00001971"/>
    </source>
</evidence>
<comment type="pathway">
    <text evidence="2">Secondary metabolite biosynthesis.</text>
</comment>
<evidence type="ECO:0000256" key="6">
    <source>
        <dbReference type="RuleBase" id="RU000461"/>
    </source>
</evidence>
<keyword evidence="6" id="KW-0503">Monooxygenase</keyword>
<keyword evidence="7" id="KW-0472">Membrane</keyword>
<dbReference type="CDD" id="cd11062">
    <property type="entry name" value="CYP58-like"/>
    <property type="match status" value="1"/>
</dbReference>
<dbReference type="PANTHER" id="PTHR24305:SF152">
    <property type="entry name" value="P450, PUTATIVE (EUROFUNG)-RELATED"/>
    <property type="match status" value="1"/>
</dbReference>